<sequence length="78" mass="8580">MSTSSASTHHRKDEDDGKNIGMVKGRVIEDSGQPRILSTMTTTNHEKSRQKNAPKPSLIAEQPHLLQSIPFKPDGSLD</sequence>
<gene>
    <name evidence="2" type="ORF">Cni_G26574</name>
</gene>
<keyword evidence="3" id="KW-1185">Reference proteome</keyword>
<feature type="region of interest" description="Disordered" evidence="1">
    <location>
        <begin position="1"/>
        <end position="78"/>
    </location>
</feature>
<proteinExistence type="predicted"/>
<name>A0AAQ3QM74_9LILI</name>
<dbReference type="AlphaFoldDB" id="A0AAQ3QM74"/>
<evidence type="ECO:0000313" key="3">
    <source>
        <dbReference type="Proteomes" id="UP001327560"/>
    </source>
</evidence>
<organism evidence="2 3">
    <name type="scientific">Canna indica</name>
    <name type="common">Indian-shot</name>
    <dbReference type="NCBI Taxonomy" id="4628"/>
    <lineage>
        <taxon>Eukaryota</taxon>
        <taxon>Viridiplantae</taxon>
        <taxon>Streptophyta</taxon>
        <taxon>Embryophyta</taxon>
        <taxon>Tracheophyta</taxon>
        <taxon>Spermatophyta</taxon>
        <taxon>Magnoliopsida</taxon>
        <taxon>Liliopsida</taxon>
        <taxon>Zingiberales</taxon>
        <taxon>Cannaceae</taxon>
        <taxon>Canna</taxon>
    </lineage>
</organism>
<reference evidence="2 3" key="1">
    <citation type="submission" date="2023-10" db="EMBL/GenBank/DDBJ databases">
        <title>Chromosome-scale genome assembly provides insights into flower coloration mechanisms of Canna indica.</title>
        <authorList>
            <person name="Li C."/>
        </authorList>
    </citation>
    <scope>NUCLEOTIDE SEQUENCE [LARGE SCALE GENOMIC DNA]</scope>
    <source>
        <tissue evidence="2">Flower</tissue>
    </source>
</reference>
<accession>A0AAQ3QM74</accession>
<protein>
    <submittedName>
        <fullName evidence="2">Uncharacterized protein</fullName>
    </submittedName>
</protein>
<evidence type="ECO:0000313" key="2">
    <source>
        <dbReference type="EMBL" id="WOL17781.1"/>
    </source>
</evidence>
<evidence type="ECO:0000256" key="1">
    <source>
        <dbReference type="SAM" id="MobiDB-lite"/>
    </source>
</evidence>
<dbReference type="Proteomes" id="UP001327560">
    <property type="component" value="Chromosome 8"/>
</dbReference>
<dbReference type="EMBL" id="CP136897">
    <property type="protein sequence ID" value="WOL17781.1"/>
    <property type="molecule type" value="Genomic_DNA"/>
</dbReference>